<gene>
    <name evidence="2" type="ORF">F3Y22_tig00110557pilonHSYRG00209</name>
</gene>
<dbReference type="EMBL" id="VEPZ02001029">
    <property type="protein sequence ID" value="KAE8700318.1"/>
    <property type="molecule type" value="Genomic_DNA"/>
</dbReference>
<comment type="caution">
    <text evidence="2">The sequence shown here is derived from an EMBL/GenBank/DDBJ whole genome shotgun (WGS) entry which is preliminary data.</text>
</comment>
<keyword evidence="3" id="KW-1185">Reference proteome</keyword>
<evidence type="ECO:0000256" key="1">
    <source>
        <dbReference type="SAM" id="MobiDB-lite"/>
    </source>
</evidence>
<accession>A0A6A3A868</accession>
<dbReference type="AlphaFoldDB" id="A0A6A3A868"/>
<evidence type="ECO:0000313" key="3">
    <source>
        <dbReference type="Proteomes" id="UP000436088"/>
    </source>
</evidence>
<dbReference type="PANTHER" id="PTHR35834">
    <property type="entry name" value="ARMADILLO-TYPE FOLD PROTEIN-RELATED"/>
    <property type="match status" value="1"/>
</dbReference>
<evidence type="ECO:0000313" key="2">
    <source>
        <dbReference type="EMBL" id="KAE8700318.1"/>
    </source>
</evidence>
<reference evidence="2" key="1">
    <citation type="submission" date="2019-09" db="EMBL/GenBank/DDBJ databases">
        <title>Draft genome information of white flower Hibiscus syriacus.</title>
        <authorList>
            <person name="Kim Y.-M."/>
        </authorList>
    </citation>
    <scope>NUCLEOTIDE SEQUENCE [LARGE SCALE GENOMIC DNA]</scope>
    <source>
        <strain evidence="2">YM2019G1</strain>
    </source>
</reference>
<dbReference type="PANTHER" id="PTHR35834:SF3">
    <property type="entry name" value="ARM REPEAT SUPERFAMILY PROTEIN"/>
    <property type="match status" value="1"/>
</dbReference>
<feature type="compositionally biased region" description="Basic and acidic residues" evidence="1">
    <location>
        <begin position="225"/>
        <end position="235"/>
    </location>
</feature>
<proteinExistence type="predicted"/>
<name>A0A6A3A868_HIBSY</name>
<feature type="region of interest" description="Disordered" evidence="1">
    <location>
        <begin position="216"/>
        <end position="239"/>
    </location>
</feature>
<protein>
    <submittedName>
        <fullName evidence="2">Uncharacterized protein</fullName>
    </submittedName>
</protein>
<organism evidence="2 3">
    <name type="scientific">Hibiscus syriacus</name>
    <name type="common">Rose of Sharon</name>
    <dbReference type="NCBI Taxonomy" id="106335"/>
    <lineage>
        <taxon>Eukaryota</taxon>
        <taxon>Viridiplantae</taxon>
        <taxon>Streptophyta</taxon>
        <taxon>Embryophyta</taxon>
        <taxon>Tracheophyta</taxon>
        <taxon>Spermatophyta</taxon>
        <taxon>Magnoliopsida</taxon>
        <taxon>eudicotyledons</taxon>
        <taxon>Gunneridae</taxon>
        <taxon>Pentapetalae</taxon>
        <taxon>rosids</taxon>
        <taxon>malvids</taxon>
        <taxon>Malvales</taxon>
        <taxon>Malvaceae</taxon>
        <taxon>Malvoideae</taxon>
        <taxon>Hibiscus</taxon>
    </lineage>
</organism>
<dbReference type="Proteomes" id="UP000436088">
    <property type="component" value="Unassembled WGS sequence"/>
</dbReference>
<sequence length="254" mass="28984">MEETSNQDDQHLFSLLKSFQKASKDLQKSPLFSSHEPQSTVERFLDLEKDESVAFDDHPNLFKLSQMLCNHKTHLEKLQKYQGHSLPCILGRQIINYKIYQVAYAIETEIRAYFGRESDQNLVGTLESSADEDEKVNVLVEFENRLSQGFDIHFQDLILKAKIFSILELLLCDSSCSIRIRVLSLLIKREAIEAMLEAGLVEKLVKFQISEKQASVDENGTTNEDGSKSEQKTDNTEEGYEGNCPFEGCVARFC</sequence>